<comment type="caution">
    <text evidence="2">The sequence shown here is derived from an EMBL/GenBank/DDBJ whole genome shotgun (WGS) entry which is preliminary data.</text>
</comment>
<dbReference type="EMBL" id="JBJQND010000004">
    <property type="protein sequence ID" value="KAL3880391.1"/>
    <property type="molecule type" value="Genomic_DNA"/>
</dbReference>
<feature type="compositionally biased region" description="Basic and acidic residues" evidence="1">
    <location>
        <begin position="424"/>
        <end position="435"/>
    </location>
</feature>
<dbReference type="Proteomes" id="UP001634394">
    <property type="component" value="Unassembled WGS sequence"/>
</dbReference>
<organism evidence="2 3">
    <name type="scientific">Sinanodonta woodiana</name>
    <name type="common">Chinese pond mussel</name>
    <name type="synonym">Anodonta woodiana</name>
    <dbReference type="NCBI Taxonomy" id="1069815"/>
    <lineage>
        <taxon>Eukaryota</taxon>
        <taxon>Metazoa</taxon>
        <taxon>Spiralia</taxon>
        <taxon>Lophotrochozoa</taxon>
        <taxon>Mollusca</taxon>
        <taxon>Bivalvia</taxon>
        <taxon>Autobranchia</taxon>
        <taxon>Heteroconchia</taxon>
        <taxon>Palaeoheterodonta</taxon>
        <taxon>Unionida</taxon>
        <taxon>Unionoidea</taxon>
        <taxon>Unionidae</taxon>
        <taxon>Unioninae</taxon>
        <taxon>Sinanodonta</taxon>
    </lineage>
</organism>
<feature type="region of interest" description="Disordered" evidence="1">
    <location>
        <begin position="424"/>
        <end position="449"/>
    </location>
</feature>
<evidence type="ECO:0000256" key="1">
    <source>
        <dbReference type="SAM" id="MobiDB-lite"/>
    </source>
</evidence>
<proteinExistence type="predicted"/>
<accession>A0ABD3X465</accession>
<evidence type="ECO:0000313" key="2">
    <source>
        <dbReference type="EMBL" id="KAL3880391.1"/>
    </source>
</evidence>
<protein>
    <submittedName>
        <fullName evidence="2">Uncharacterized protein</fullName>
    </submittedName>
</protein>
<evidence type="ECO:0000313" key="3">
    <source>
        <dbReference type="Proteomes" id="UP001634394"/>
    </source>
</evidence>
<dbReference type="AlphaFoldDB" id="A0ABD3X465"/>
<keyword evidence="3" id="KW-1185">Reference proteome</keyword>
<reference evidence="2 3" key="1">
    <citation type="submission" date="2024-11" db="EMBL/GenBank/DDBJ databases">
        <title>Chromosome-level genome assembly of the freshwater bivalve Anodonta woodiana.</title>
        <authorList>
            <person name="Chen X."/>
        </authorList>
    </citation>
    <scope>NUCLEOTIDE SEQUENCE [LARGE SCALE GENOMIC DNA]</scope>
    <source>
        <strain evidence="2">MN2024</strain>
        <tissue evidence="2">Gills</tissue>
    </source>
</reference>
<gene>
    <name evidence="2" type="ORF">ACJMK2_032635</name>
</gene>
<sequence>MGTIKDCQLELSNRGPDWYKIKRPTPEYLQFDADFVQYIHMPCAAGTVFDLKICGCTNLASHLFESLTLISREMERREFSQVTDDKLRGTADDKNNFKIFAPRPTVRPPTFILNTDTGEVKGCPFRSSPLGIRYYMIREYDEKWTNMKCGPVTVFSVKACTCIHESQADMSKESTDSLVVLTVSSHEDKDNQNILSKGLGISVSDIGLKTVNSPPAKAPQVPGDMRDVRTKDRIQAKANIFVPFNSDDTNNDSLGKRVDNKFDQLSKRNFADDPDKKRVPSLSLDTKKIIDTNQLDGVIPLEFKPVINLTRPLDTQEGNRGDKSKSNKLDSTRNRAVIADVLGAINNKVSKDVIDQIKSDKIKLGLVTNIMDEKIKVDLTDNMTNKFVHAATNIARRGDNSEILSVEDGDEFMKKLTDLATKMSESRKDSEHNGDGFRVSAPHGSGPSQVEVAQQGVESGQLLKKEPDDELYFPVVVCHKMKAPELGKQYFKLHLWGIGWIPYRCEEDRIFVYNECACVKERDDDT</sequence>
<name>A0ABD3X465_SINWO</name>